<proteinExistence type="predicted"/>
<dbReference type="AlphaFoldDB" id="W9RQS7"/>
<keyword evidence="2" id="KW-1185">Reference proteome</keyword>
<sequence>MCLGRGEGGVQRRRDLEWKAAVATPEFDGGVGGATTWEEAIDDLPKAPEDPDMVSAIFNRLRTSSSPLNFVPTTFFMTHFIPEQIKSLNKSFWSSSCLGS</sequence>
<evidence type="ECO:0000313" key="2">
    <source>
        <dbReference type="Proteomes" id="UP000030645"/>
    </source>
</evidence>
<dbReference type="EMBL" id="KE345449">
    <property type="protein sequence ID" value="EXC04191.1"/>
    <property type="molecule type" value="Genomic_DNA"/>
</dbReference>
<name>W9RQS7_9ROSA</name>
<accession>W9RQS7</accession>
<protein>
    <submittedName>
        <fullName evidence="1">Uncharacterized protein</fullName>
    </submittedName>
</protein>
<gene>
    <name evidence="1" type="ORF">L484_019399</name>
</gene>
<evidence type="ECO:0000313" key="1">
    <source>
        <dbReference type="EMBL" id="EXC04191.1"/>
    </source>
</evidence>
<dbReference type="Proteomes" id="UP000030645">
    <property type="component" value="Unassembled WGS sequence"/>
</dbReference>
<organism evidence="1 2">
    <name type="scientific">Morus notabilis</name>
    <dbReference type="NCBI Taxonomy" id="981085"/>
    <lineage>
        <taxon>Eukaryota</taxon>
        <taxon>Viridiplantae</taxon>
        <taxon>Streptophyta</taxon>
        <taxon>Embryophyta</taxon>
        <taxon>Tracheophyta</taxon>
        <taxon>Spermatophyta</taxon>
        <taxon>Magnoliopsida</taxon>
        <taxon>eudicotyledons</taxon>
        <taxon>Gunneridae</taxon>
        <taxon>Pentapetalae</taxon>
        <taxon>rosids</taxon>
        <taxon>fabids</taxon>
        <taxon>Rosales</taxon>
        <taxon>Moraceae</taxon>
        <taxon>Moreae</taxon>
        <taxon>Morus</taxon>
    </lineage>
</organism>
<reference evidence="2" key="1">
    <citation type="submission" date="2013-01" db="EMBL/GenBank/DDBJ databases">
        <title>Draft Genome Sequence of a Mulberry Tree, Morus notabilis C.K. Schneid.</title>
        <authorList>
            <person name="He N."/>
            <person name="Zhao S."/>
        </authorList>
    </citation>
    <scope>NUCLEOTIDE SEQUENCE</scope>
</reference>